<dbReference type="Gene3D" id="2.40.50.180">
    <property type="entry name" value="CheA-289, Domain 4"/>
    <property type="match status" value="1"/>
</dbReference>
<feature type="domain" description="CheW-like" evidence="4">
    <location>
        <begin position="18"/>
        <end position="158"/>
    </location>
</feature>
<protein>
    <recommendedName>
        <fullName evidence="2">Chemotaxis protein CheW</fullName>
    </recommendedName>
</protein>
<dbReference type="SMART" id="SM00260">
    <property type="entry name" value="CheW"/>
    <property type="match status" value="1"/>
</dbReference>
<keyword evidence="6" id="KW-1185">Reference proteome</keyword>
<dbReference type="PROSITE" id="PS50851">
    <property type="entry name" value="CHEW"/>
    <property type="match status" value="1"/>
</dbReference>
<evidence type="ECO:0000256" key="2">
    <source>
        <dbReference type="ARBA" id="ARBA00021483"/>
    </source>
</evidence>
<evidence type="ECO:0000256" key="3">
    <source>
        <dbReference type="ARBA" id="ARBA00022490"/>
    </source>
</evidence>
<comment type="subcellular location">
    <subcellularLocation>
        <location evidence="1">Cytoplasm</location>
    </subcellularLocation>
</comment>
<dbReference type="Gene3D" id="2.30.30.40">
    <property type="entry name" value="SH3 Domains"/>
    <property type="match status" value="1"/>
</dbReference>
<dbReference type="STRING" id="1391654.AKJ09_00705"/>
<dbReference type="AlphaFoldDB" id="A0A0K1PKW3"/>
<dbReference type="InterPro" id="IPR036061">
    <property type="entry name" value="CheW-like_dom_sf"/>
</dbReference>
<dbReference type="EMBL" id="CP012333">
    <property type="protein sequence ID" value="AKU94041.1"/>
    <property type="molecule type" value="Genomic_DNA"/>
</dbReference>
<dbReference type="SUPFAM" id="SSF50341">
    <property type="entry name" value="CheW-like"/>
    <property type="match status" value="1"/>
</dbReference>
<dbReference type="PANTHER" id="PTHR22617">
    <property type="entry name" value="CHEMOTAXIS SENSOR HISTIDINE KINASE-RELATED"/>
    <property type="match status" value="1"/>
</dbReference>
<evidence type="ECO:0000313" key="6">
    <source>
        <dbReference type="Proteomes" id="UP000064967"/>
    </source>
</evidence>
<sequence length="163" mass="17272">MNATNVLDNAFAPSGNESGLYLSFSLADAEYAVDILRVREIRGICAITPIPQSAPHVRGVMNLRGAVVPVIDLRAALNVEQAEYGKFTVIIVLSVHGRTVGFVVDSVSDVLSLDGSAIERSPDLGGRVDASLVEGIARTQDRFVVLIDIDRVTVGDLPNGEAA</sequence>
<proteinExistence type="predicted"/>
<evidence type="ECO:0000256" key="1">
    <source>
        <dbReference type="ARBA" id="ARBA00004496"/>
    </source>
</evidence>
<evidence type="ECO:0000259" key="4">
    <source>
        <dbReference type="PROSITE" id="PS50851"/>
    </source>
</evidence>
<name>A0A0K1PKW3_9BACT</name>
<dbReference type="Proteomes" id="UP000064967">
    <property type="component" value="Chromosome"/>
</dbReference>
<dbReference type="GO" id="GO:0006935">
    <property type="term" value="P:chemotaxis"/>
    <property type="evidence" value="ECO:0007669"/>
    <property type="project" value="InterPro"/>
</dbReference>
<dbReference type="InterPro" id="IPR039315">
    <property type="entry name" value="CheW"/>
</dbReference>
<dbReference type="InterPro" id="IPR002545">
    <property type="entry name" value="CheW-lke_dom"/>
</dbReference>
<dbReference type="PATRIC" id="fig|1391654.3.peg.712"/>
<dbReference type="PANTHER" id="PTHR22617:SF45">
    <property type="entry name" value="CHEMOTAXIS PROTEIN CHEW"/>
    <property type="match status" value="1"/>
</dbReference>
<dbReference type="OrthoDB" id="9790406at2"/>
<gene>
    <name evidence="5" type="ORF">AKJ09_00705</name>
</gene>
<organism evidence="5 6">
    <name type="scientific">Labilithrix luteola</name>
    <dbReference type="NCBI Taxonomy" id="1391654"/>
    <lineage>
        <taxon>Bacteria</taxon>
        <taxon>Pseudomonadati</taxon>
        <taxon>Myxococcota</taxon>
        <taxon>Polyangia</taxon>
        <taxon>Polyangiales</taxon>
        <taxon>Labilitrichaceae</taxon>
        <taxon>Labilithrix</taxon>
    </lineage>
</organism>
<dbReference type="GO" id="GO:0007165">
    <property type="term" value="P:signal transduction"/>
    <property type="evidence" value="ECO:0007669"/>
    <property type="project" value="InterPro"/>
</dbReference>
<accession>A0A0K1PKW3</accession>
<dbReference type="RefSeq" id="WP_146645702.1">
    <property type="nucleotide sequence ID" value="NZ_CP012333.1"/>
</dbReference>
<evidence type="ECO:0000313" key="5">
    <source>
        <dbReference type="EMBL" id="AKU94041.1"/>
    </source>
</evidence>
<dbReference type="GO" id="GO:0005829">
    <property type="term" value="C:cytosol"/>
    <property type="evidence" value="ECO:0007669"/>
    <property type="project" value="TreeGrafter"/>
</dbReference>
<dbReference type="KEGG" id="llu:AKJ09_00705"/>
<dbReference type="CDD" id="cd00732">
    <property type="entry name" value="CheW"/>
    <property type="match status" value="1"/>
</dbReference>
<dbReference type="Pfam" id="PF01584">
    <property type="entry name" value="CheW"/>
    <property type="match status" value="1"/>
</dbReference>
<keyword evidence="3" id="KW-0963">Cytoplasm</keyword>
<reference evidence="5 6" key="1">
    <citation type="submission" date="2015-08" db="EMBL/GenBank/DDBJ databases">
        <authorList>
            <person name="Babu N.S."/>
            <person name="Beckwith C.J."/>
            <person name="Beseler K.G."/>
            <person name="Brison A."/>
            <person name="Carone J.V."/>
            <person name="Caskin T.P."/>
            <person name="Diamond M."/>
            <person name="Durham M.E."/>
            <person name="Foxe J.M."/>
            <person name="Go M."/>
            <person name="Henderson B.A."/>
            <person name="Jones I.B."/>
            <person name="McGettigan J.A."/>
            <person name="Micheletti S.J."/>
            <person name="Nasrallah M.E."/>
            <person name="Ortiz D."/>
            <person name="Piller C.R."/>
            <person name="Privatt S.R."/>
            <person name="Schneider S.L."/>
            <person name="Sharp S."/>
            <person name="Smith T.C."/>
            <person name="Stanton J.D."/>
            <person name="Ullery H.E."/>
            <person name="Wilson R.J."/>
            <person name="Serrano M.G."/>
            <person name="Buck G."/>
            <person name="Lee V."/>
            <person name="Wang Y."/>
            <person name="Carvalho R."/>
            <person name="Voegtly L."/>
            <person name="Shi R."/>
            <person name="Duckworth R."/>
            <person name="Johnson A."/>
            <person name="Loviza R."/>
            <person name="Walstead R."/>
            <person name="Shah Z."/>
            <person name="Kiflezghi M."/>
            <person name="Wade K."/>
            <person name="Ball S.L."/>
            <person name="Bradley K.W."/>
            <person name="Asai D.J."/>
            <person name="Bowman C.A."/>
            <person name="Russell D.A."/>
            <person name="Pope W.H."/>
            <person name="Jacobs-Sera D."/>
            <person name="Hendrix R.W."/>
            <person name="Hatfull G.F."/>
        </authorList>
    </citation>
    <scope>NUCLEOTIDE SEQUENCE [LARGE SCALE GENOMIC DNA]</scope>
    <source>
        <strain evidence="5 6">DSM 27648</strain>
    </source>
</reference>